<proteinExistence type="predicted"/>
<gene>
    <name evidence="1" type="ORF">BCO_0026900</name>
</gene>
<name>W5SVB6_9SPIR</name>
<dbReference type="EMBL" id="CP005746">
    <property type="protein sequence ID" value="AHH11159.1"/>
    <property type="molecule type" value="Genomic_DNA"/>
</dbReference>
<organism evidence="1">
    <name type="scientific">Borrelia coriaceae ATCC 43381</name>
    <dbReference type="NCBI Taxonomy" id="1408429"/>
    <lineage>
        <taxon>Bacteria</taxon>
        <taxon>Pseudomonadati</taxon>
        <taxon>Spirochaetota</taxon>
        <taxon>Spirochaetia</taxon>
        <taxon>Spirochaetales</taxon>
        <taxon>Borreliaceae</taxon>
        <taxon>Borrelia</taxon>
    </lineage>
</organism>
<reference evidence="1" key="1">
    <citation type="submission" date="2013-04" db="EMBL/GenBank/DDBJ databases">
        <title>Comparative Genomics of Relapsing Fever Spirochetes.</title>
        <authorList>
            <person name="Schwan T.G."/>
            <person name="Raffel S.J."/>
            <person name="Porcella S.F."/>
            <person name="Martens C.A."/>
            <person name="Bruno D.P."/>
            <person name="Ricklefs S.M."/>
            <person name="Barbian K.B."/>
        </authorList>
    </citation>
    <scope>NUCLEOTIDE SEQUENCE</scope>
    <source>
        <strain evidence="1">Co53</strain>
        <plasmid evidence="1">unnamed</plasmid>
    </source>
</reference>
<keyword evidence="2" id="KW-1185">Reference proteome</keyword>
<evidence type="ECO:0000313" key="2">
    <source>
        <dbReference type="Proteomes" id="UP000019330"/>
    </source>
</evidence>
<dbReference type="AlphaFoldDB" id="W5SVB6"/>
<dbReference type="Proteomes" id="UP000019330">
    <property type="component" value="Plasmid unnamed"/>
</dbReference>
<dbReference type="PROSITE" id="PS51257">
    <property type="entry name" value="PROKAR_LIPOPROTEIN"/>
    <property type="match status" value="1"/>
</dbReference>
<dbReference type="RefSeq" id="WP_025408507.1">
    <property type="nucleotide sequence ID" value="NZ_CP005746.1"/>
</dbReference>
<dbReference type="HOGENOM" id="CLU_082342_0_0_12"/>
<keyword evidence="1" id="KW-0614">Plasmid</keyword>
<geneLocation type="plasmid" evidence="1 2">
    <name>unnamed</name>
</geneLocation>
<protein>
    <recommendedName>
        <fullName evidence="3">Antigen P35</fullName>
    </recommendedName>
</protein>
<evidence type="ECO:0000313" key="1">
    <source>
        <dbReference type="EMBL" id="AHH11159.1"/>
    </source>
</evidence>
<evidence type="ECO:0008006" key="3">
    <source>
        <dbReference type="Google" id="ProtNLM"/>
    </source>
</evidence>
<dbReference type="OrthoDB" id="9970476at2"/>
<sequence>MKKFSISFCILTLIVSCGLDKKLVGKLSENRDHIIPDGLITPKLNGGKEIFENPSLLEGRTDLPVDRVNIDSINQSDKDNINSVCAPYEILVAEVRQFSDSLKNLRVNFEQSGHSFKIPFNEFLGYLVDPNTHYDVYESLEYDANRIKHLENILDSLGLIIEEGKVFNWDYDKFNYKIVMGDVLRVLSKVAIVSRGDGQMYLSNDVLGKLKELSTEDEIKNITLQLRTLINARASILLNIKKHIEDAASTNDIPTILLHLQNIYHESKGINPLLKQFDQALDRLKNLIKRIISN</sequence>
<accession>W5SVB6</accession>